<protein>
    <submittedName>
        <fullName evidence="1">Uncharacterized protein</fullName>
    </submittedName>
</protein>
<accession>A0A3B0VA21</accession>
<gene>
    <name evidence="1" type="ORF">MNBD_DELTA03-1577</name>
</gene>
<proteinExistence type="predicted"/>
<sequence length="246" mass="27026">MARHILITGCSSGKRRKLEANLLSMYDDILISEVHKVSQAREALTNNIVHLLLYVLTEKDDDGLDFCREISRPDSDNHTPCIILVDEEGAGHAGLHHGLQHILPLTSSSSELGSLINKICNPMAMRLTPRYYIPETKAIISQRDKELPTDVLNISSGGLLCEFTTNNIFQVCDPVMISIIFTGAGETADLEGIYAVLSSLKIIERNPDFTPLIIRAGFTFIIVPPAVKNKLKTIFTKAGLTAAKSL</sequence>
<dbReference type="AlphaFoldDB" id="A0A3B0VA21"/>
<name>A0A3B0VA21_9ZZZZ</name>
<organism evidence="1">
    <name type="scientific">hydrothermal vent metagenome</name>
    <dbReference type="NCBI Taxonomy" id="652676"/>
    <lineage>
        <taxon>unclassified sequences</taxon>
        <taxon>metagenomes</taxon>
        <taxon>ecological metagenomes</taxon>
    </lineage>
</organism>
<evidence type="ECO:0000313" key="1">
    <source>
        <dbReference type="EMBL" id="VAW39701.1"/>
    </source>
</evidence>
<reference evidence="1" key="1">
    <citation type="submission" date="2018-06" db="EMBL/GenBank/DDBJ databases">
        <authorList>
            <person name="Zhirakovskaya E."/>
        </authorList>
    </citation>
    <scope>NUCLEOTIDE SEQUENCE</scope>
</reference>
<dbReference type="EMBL" id="UOEX01000296">
    <property type="protein sequence ID" value="VAW39701.1"/>
    <property type="molecule type" value="Genomic_DNA"/>
</dbReference>